<dbReference type="Gene3D" id="3.30.465.10">
    <property type="match status" value="1"/>
</dbReference>
<feature type="non-terminal residue" evidence="5">
    <location>
        <position position="1"/>
    </location>
</feature>
<dbReference type="GO" id="GO:0016491">
    <property type="term" value="F:oxidoreductase activity"/>
    <property type="evidence" value="ECO:0007669"/>
    <property type="project" value="UniProtKB-KW"/>
</dbReference>
<evidence type="ECO:0000256" key="4">
    <source>
        <dbReference type="ARBA" id="ARBA00023002"/>
    </source>
</evidence>
<dbReference type="OrthoDB" id="3042226at2759"/>
<reference evidence="5" key="1">
    <citation type="submission" date="2020-11" db="EMBL/GenBank/DDBJ databases">
        <authorList>
            <consortium name="DOE Joint Genome Institute"/>
            <person name="Ahrendt S."/>
            <person name="Riley R."/>
            <person name="Andreopoulos W."/>
            <person name="Labutti K."/>
            <person name="Pangilinan J."/>
            <person name="Ruiz-Duenas F.J."/>
            <person name="Barrasa J.M."/>
            <person name="Sanchez-Garcia M."/>
            <person name="Camarero S."/>
            <person name="Miyauchi S."/>
            <person name="Serrano A."/>
            <person name="Linde D."/>
            <person name="Babiker R."/>
            <person name="Drula E."/>
            <person name="Ayuso-Fernandez I."/>
            <person name="Pacheco R."/>
            <person name="Padilla G."/>
            <person name="Ferreira P."/>
            <person name="Barriuso J."/>
            <person name="Kellner H."/>
            <person name="Castanera R."/>
            <person name="Alfaro M."/>
            <person name="Ramirez L."/>
            <person name="Pisabarro A.G."/>
            <person name="Kuo A."/>
            <person name="Tritt A."/>
            <person name="Lipzen A."/>
            <person name="He G."/>
            <person name="Yan M."/>
            <person name="Ng V."/>
            <person name="Cullen D."/>
            <person name="Martin F."/>
            <person name="Rosso M.-N."/>
            <person name="Henrissat B."/>
            <person name="Hibbett D."/>
            <person name="Martinez A.T."/>
            <person name="Grigoriev I.V."/>
        </authorList>
    </citation>
    <scope>NUCLEOTIDE SEQUENCE</scope>
    <source>
        <strain evidence="5">CBS 247.69</strain>
    </source>
</reference>
<dbReference type="GO" id="GO:0050660">
    <property type="term" value="F:flavin adenine dinucleotide binding"/>
    <property type="evidence" value="ECO:0007669"/>
    <property type="project" value="InterPro"/>
</dbReference>
<evidence type="ECO:0000256" key="3">
    <source>
        <dbReference type="ARBA" id="ARBA00022827"/>
    </source>
</evidence>
<evidence type="ECO:0000256" key="1">
    <source>
        <dbReference type="ARBA" id="ARBA00005466"/>
    </source>
</evidence>
<evidence type="ECO:0000313" key="6">
    <source>
        <dbReference type="Proteomes" id="UP000807353"/>
    </source>
</evidence>
<dbReference type="InterPro" id="IPR050416">
    <property type="entry name" value="FAD-linked_Oxidoreductase"/>
</dbReference>
<organism evidence="5 6">
    <name type="scientific">Collybia nuda</name>
    <dbReference type="NCBI Taxonomy" id="64659"/>
    <lineage>
        <taxon>Eukaryota</taxon>
        <taxon>Fungi</taxon>
        <taxon>Dikarya</taxon>
        <taxon>Basidiomycota</taxon>
        <taxon>Agaricomycotina</taxon>
        <taxon>Agaricomycetes</taxon>
        <taxon>Agaricomycetidae</taxon>
        <taxon>Agaricales</taxon>
        <taxon>Tricholomatineae</taxon>
        <taxon>Clitocybaceae</taxon>
        <taxon>Collybia</taxon>
    </lineage>
</organism>
<proteinExistence type="inferred from homology"/>
<dbReference type="SUPFAM" id="SSF56176">
    <property type="entry name" value="FAD-binding/transporter-associated domain-like"/>
    <property type="match status" value="1"/>
</dbReference>
<keyword evidence="6" id="KW-1185">Reference proteome</keyword>
<dbReference type="AlphaFoldDB" id="A0A9P5Y476"/>
<comment type="similarity">
    <text evidence="1">Belongs to the oxygen-dependent FAD-linked oxidoreductase family.</text>
</comment>
<dbReference type="EMBL" id="MU150277">
    <property type="protein sequence ID" value="KAF9461955.1"/>
    <property type="molecule type" value="Genomic_DNA"/>
</dbReference>
<feature type="non-terminal residue" evidence="5">
    <location>
        <position position="99"/>
    </location>
</feature>
<keyword evidence="3" id="KW-0274">FAD</keyword>
<evidence type="ECO:0000256" key="2">
    <source>
        <dbReference type="ARBA" id="ARBA00022630"/>
    </source>
</evidence>
<name>A0A9P5Y476_9AGAR</name>
<protein>
    <submittedName>
        <fullName evidence="5">Uncharacterized protein</fullName>
    </submittedName>
</protein>
<dbReference type="PANTHER" id="PTHR42973:SF13">
    <property type="entry name" value="FAD-BINDING PCMH-TYPE DOMAIN-CONTAINING PROTEIN"/>
    <property type="match status" value="1"/>
</dbReference>
<evidence type="ECO:0000313" key="5">
    <source>
        <dbReference type="EMBL" id="KAF9461955.1"/>
    </source>
</evidence>
<dbReference type="InterPro" id="IPR016169">
    <property type="entry name" value="FAD-bd_PCMH_sub2"/>
</dbReference>
<keyword evidence="2" id="KW-0285">Flavoprotein</keyword>
<dbReference type="Proteomes" id="UP000807353">
    <property type="component" value="Unassembled WGS sequence"/>
</dbReference>
<keyword evidence="4" id="KW-0560">Oxidoreductase</keyword>
<gene>
    <name evidence="5" type="ORF">BDZ94DRAFT_1125903</name>
</gene>
<sequence>GGISHLNAEHGFAAQNIANYEIVLASGAITNVNASSYPDLHTALQTGSTNFGIITRYDLTTYPLVPMWGGLRTYNISQAPAFLKATLSFMKGQVKDPRA</sequence>
<dbReference type="Gene3D" id="3.40.462.20">
    <property type="match status" value="1"/>
</dbReference>
<dbReference type="PANTHER" id="PTHR42973">
    <property type="entry name" value="BINDING OXIDOREDUCTASE, PUTATIVE (AFU_ORTHOLOGUE AFUA_1G17690)-RELATED"/>
    <property type="match status" value="1"/>
</dbReference>
<dbReference type="InterPro" id="IPR036318">
    <property type="entry name" value="FAD-bd_PCMH-like_sf"/>
</dbReference>
<comment type="caution">
    <text evidence="5">The sequence shown here is derived from an EMBL/GenBank/DDBJ whole genome shotgun (WGS) entry which is preliminary data.</text>
</comment>
<accession>A0A9P5Y476</accession>